<organism evidence="2">
    <name type="scientific">Pandoravirus macleodensis</name>
    <dbReference type="NCBI Taxonomy" id="2107707"/>
    <lineage>
        <taxon>Viruses</taxon>
        <taxon>Pandoravirus</taxon>
    </lineage>
</organism>
<reference evidence="2" key="1">
    <citation type="journal article" date="2018" name="Nat. Commun.">
        <title>Diversity and evolution of the emerging Pandoraviridae family.</title>
        <authorList>
            <person name="Legendre M."/>
            <person name="Fabre E."/>
            <person name="Poirot O."/>
            <person name="Jeudy S."/>
            <person name="Lartigue A."/>
            <person name="Alempic J.M."/>
            <person name="Beucher L."/>
            <person name="Philippe N."/>
            <person name="Bertaux L."/>
            <person name="Christo-Foroux E."/>
            <person name="Labadie K."/>
            <person name="Coute Y."/>
            <person name="Abergel C."/>
            <person name="Claverie J.M."/>
        </authorList>
    </citation>
    <scope>NUCLEOTIDE SEQUENCE [LARGE SCALE GENOMIC DNA]</scope>
    <source>
        <strain evidence="2">Macleodensis</strain>
    </source>
</reference>
<feature type="region of interest" description="Disordered" evidence="1">
    <location>
        <begin position="185"/>
        <end position="216"/>
    </location>
</feature>
<evidence type="ECO:0000313" key="2">
    <source>
        <dbReference type="EMBL" id="AVK77310.1"/>
    </source>
</evidence>
<dbReference type="KEGG" id="vg:36841765"/>
<sequence>MLHTGRSSIDLLLVNIDRPLGDLAIALATRVTTASLVEAQYNDERARLADTNNIKNDEDYYNNDGDGVWDEDDDSDDDEIEDDPCGAASDSEDDYVDIRAIVARAQNNTCPSDDRVVSGHHLAPCDQRNGDDGGDSANKEKEEGDDEKNDGAIDNDHQASADHMSVESLVVVAVSTKDEDVQIQNALDGGSVATEGEHQSDGEDEDEDDDDDDDLTGDYASRAEILSRCPLGGHKHVSNWQPMIDACLNALTQCGTAQDTSVADGDGGGNNVPHPEAADVLCRFLPTLAAYDFDVYDVTVHPENAGCIGRVWDDDGWLATAYCGIGDWLLRVACRRTRLDDRRAGPERAGGAIRLNKLVHRHHRRPAPFAPAPLGDGYNRYTHELLAFVQSHHVSLSGFVDACYEPLKGVARVLYQRFGWSIKGARNDKDYDDTWDDDSFTYDQSNEFVRASDGATVTLAWHEGSLIVCGRGEPSDVAPSLHATIPCDQRQRLTIPRPPNDYDTSIQYGRLGRERKHADRTYLVQHKLLDPMYATPLGRLPKRETSSTTLSWPCVYFPYDPYTLMDAETKADWHRRLTECMDLVARLKQRGPMGDLFISSNDMHAAINTASPRMAAVAGPAIRTMARFDAHALDSMFEVMLSPMLLSSWRVNMATDHVRYGSRYVDAARGLYVNWSMRCNFVSCVEAIGLVHPRFYGHILVLDESKRAKADEAVPMSIGDDTHCLRDRDVTPLTVVAYYALTLRDPETYKSRVDREWSTHGGATMRDTDTSEREAIDQAITAINPALESRFGRDEPHHVIDYYRRREFGPVPASRFRGIIQEDALDVGPATTPAIAIVHAFDWLRDAFERHATVFGVPR</sequence>
<dbReference type="RefSeq" id="YP_009481306.1">
    <property type="nucleotide sequence ID" value="NC_037665.1"/>
</dbReference>
<feature type="region of interest" description="Disordered" evidence="1">
    <location>
        <begin position="109"/>
        <end position="162"/>
    </location>
</feature>
<feature type="compositionally biased region" description="Basic and acidic residues" evidence="1">
    <location>
        <begin position="149"/>
        <end position="160"/>
    </location>
</feature>
<accession>A0A2U7UG50</accession>
<feature type="compositionally biased region" description="Acidic residues" evidence="1">
    <location>
        <begin position="67"/>
        <end position="93"/>
    </location>
</feature>
<dbReference type="GeneID" id="36841765"/>
<name>A0A2U7UG50_9VIRU</name>
<dbReference type="EMBL" id="MG011691">
    <property type="protein sequence ID" value="AVK77310.1"/>
    <property type="molecule type" value="Genomic_DNA"/>
</dbReference>
<feature type="compositionally biased region" description="Acidic residues" evidence="1">
    <location>
        <begin position="202"/>
        <end position="216"/>
    </location>
</feature>
<proteinExistence type="predicted"/>
<evidence type="ECO:0000256" key="1">
    <source>
        <dbReference type="SAM" id="MobiDB-lite"/>
    </source>
</evidence>
<feature type="region of interest" description="Disordered" evidence="1">
    <location>
        <begin position="55"/>
        <end position="93"/>
    </location>
</feature>
<dbReference type="Proteomes" id="UP000249758">
    <property type="component" value="Segment"/>
</dbReference>
<gene>
    <name evidence="2" type="ORF">pmac_cds_622</name>
</gene>
<protein>
    <submittedName>
        <fullName evidence="2">Uncharacterized protein</fullName>
    </submittedName>
</protein>